<dbReference type="EC" id="2.7.11.13" evidence="4"/>
<dbReference type="EMBL" id="GL379795">
    <property type="protein sequence ID" value="EGT59400.1"/>
    <property type="molecule type" value="Genomic_DNA"/>
</dbReference>
<keyword evidence="9" id="KW-0677">Repeat</keyword>
<feature type="compositionally biased region" description="Low complexity" evidence="20">
    <location>
        <begin position="754"/>
        <end position="784"/>
    </location>
</feature>
<keyword evidence="11" id="KW-0418">Kinase</keyword>
<feature type="compositionally biased region" description="Low complexity" evidence="20">
    <location>
        <begin position="705"/>
        <end position="734"/>
    </location>
</feature>
<comment type="catalytic activity">
    <reaction evidence="15">
        <text>L-threonyl-[protein] + ATP = O-phospho-L-threonyl-[protein] + ADP + H(+)</text>
        <dbReference type="Rhea" id="RHEA:46608"/>
        <dbReference type="Rhea" id="RHEA-COMP:11060"/>
        <dbReference type="Rhea" id="RHEA-COMP:11605"/>
        <dbReference type="ChEBI" id="CHEBI:15378"/>
        <dbReference type="ChEBI" id="CHEBI:30013"/>
        <dbReference type="ChEBI" id="CHEBI:30616"/>
        <dbReference type="ChEBI" id="CHEBI:61977"/>
        <dbReference type="ChEBI" id="CHEBI:456216"/>
        <dbReference type="EC" id="2.7.11.13"/>
    </reaction>
</comment>
<accession>G0MHQ3</accession>
<evidence type="ECO:0000256" key="7">
    <source>
        <dbReference type="ARBA" id="ARBA00022553"/>
    </source>
</evidence>
<dbReference type="InterPro" id="IPR017892">
    <property type="entry name" value="Pkinase_C"/>
</dbReference>
<feature type="region of interest" description="Disordered" evidence="20">
    <location>
        <begin position="702"/>
        <end position="791"/>
    </location>
</feature>
<dbReference type="SUPFAM" id="SSF46585">
    <property type="entry name" value="HR1 repeat"/>
    <property type="match status" value="2"/>
</dbReference>
<dbReference type="AlphaFoldDB" id="G0MHQ3"/>
<dbReference type="STRING" id="135651.G0MHQ3"/>
<dbReference type="Gene3D" id="2.60.40.150">
    <property type="entry name" value="C2 domain"/>
    <property type="match status" value="1"/>
</dbReference>
<dbReference type="SMART" id="SM00133">
    <property type="entry name" value="S_TK_X"/>
    <property type="match status" value="1"/>
</dbReference>
<dbReference type="Proteomes" id="UP000008068">
    <property type="component" value="Unassembled WGS sequence"/>
</dbReference>
<name>G0MHQ3_CAEBE</name>
<dbReference type="Gene3D" id="1.10.287.160">
    <property type="entry name" value="HR1 repeat"/>
    <property type="match status" value="3"/>
</dbReference>
<dbReference type="GO" id="GO:0004697">
    <property type="term" value="F:diacylglycerol-dependent serine/threonine kinase activity"/>
    <property type="evidence" value="ECO:0007669"/>
    <property type="project" value="UniProtKB-EC"/>
</dbReference>
<evidence type="ECO:0000256" key="9">
    <source>
        <dbReference type="ARBA" id="ARBA00022737"/>
    </source>
</evidence>
<dbReference type="CDD" id="cd11622">
    <property type="entry name" value="HR1_PKN_1"/>
    <property type="match status" value="1"/>
</dbReference>
<dbReference type="InterPro" id="IPR036274">
    <property type="entry name" value="HR1_rpt_sf"/>
</dbReference>
<dbReference type="CDD" id="cd05589">
    <property type="entry name" value="STKc_PKN"/>
    <property type="match status" value="1"/>
</dbReference>
<keyword evidence="25" id="KW-1185">Reference proteome</keyword>
<evidence type="ECO:0000256" key="20">
    <source>
        <dbReference type="SAM" id="MobiDB-lite"/>
    </source>
</evidence>
<evidence type="ECO:0000256" key="3">
    <source>
        <dbReference type="ARBA" id="ARBA00005490"/>
    </source>
</evidence>
<dbReference type="GO" id="GO:0005524">
    <property type="term" value="F:ATP binding"/>
    <property type="evidence" value="ECO:0007669"/>
    <property type="project" value="UniProtKB-UniRule"/>
</dbReference>
<dbReference type="InterPro" id="IPR037313">
    <property type="entry name" value="PKN_HR1_1"/>
</dbReference>
<evidence type="ECO:0000256" key="18">
    <source>
        <dbReference type="PROSITE-ProRule" id="PRU10141"/>
    </source>
</evidence>
<keyword evidence="13 17" id="KW-0175">Coiled coil</keyword>
<evidence type="ECO:0000256" key="15">
    <source>
        <dbReference type="ARBA" id="ARBA00047272"/>
    </source>
</evidence>
<dbReference type="GO" id="GO:0005737">
    <property type="term" value="C:cytoplasm"/>
    <property type="evidence" value="ECO:0007669"/>
    <property type="project" value="UniProtKB-SubCell"/>
</dbReference>
<dbReference type="InterPro" id="IPR008271">
    <property type="entry name" value="Ser/Thr_kinase_AS"/>
</dbReference>
<dbReference type="InterPro" id="IPR000961">
    <property type="entry name" value="AGC-kinase_C"/>
</dbReference>
<dbReference type="InterPro" id="IPR035892">
    <property type="entry name" value="C2_domain_sf"/>
</dbReference>
<evidence type="ECO:0000256" key="11">
    <source>
        <dbReference type="ARBA" id="ARBA00022777"/>
    </source>
</evidence>
<organism evidence="25">
    <name type="scientific">Caenorhabditis brenneri</name>
    <name type="common">Nematode worm</name>
    <dbReference type="NCBI Taxonomy" id="135651"/>
    <lineage>
        <taxon>Eukaryota</taxon>
        <taxon>Metazoa</taxon>
        <taxon>Ecdysozoa</taxon>
        <taxon>Nematoda</taxon>
        <taxon>Chromadorea</taxon>
        <taxon>Rhabditida</taxon>
        <taxon>Rhabditina</taxon>
        <taxon>Rhabditomorpha</taxon>
        <taxon>Rhabditoidea</taxon>
        <taxon>Rhabditidae</taxon>
        <taxon>Peloderinae</taxon>
        <taxon>Caenorhabditis</taxon>
    </lineage>
</organism>
<feature type="domain" description="AGC-kinase C-terminal" evidence="22">
    <location>
        <begin position="1098"/>
        <end position="1164"/>
    </location>
</feature>
<dbReference type="InterPro" id="IPR011072">
    <property type="entry name" value="HR1_rho-bd"/>
</dbReference>
<dbReference type="PROSITE" id="PS50011">
    <property type="entry name" value="PROTEIN_KINASE_DOM"/>
    <property type="match status" value="1"/>
</dbReference>
<evidence type="ECO:0000313" key="25">
    <source>
        <dbReference type="Proteomes" id="UP000008068"/>
    </source>
</evidence>
<dbReference type="FunFam" id="1.10.510.10:FF:000038">
    <property type="entry name" value="serine/threonine-protein kinase N2 isoform X1"/>
    <property type="match status" value="1"/>
</dbReference>
<dbReference type="GO" id="GO:0031267">
    <property type="term" value="F:small GTPase binding"/>
    <property type="evidence" value="ECO:0007669"/>
    <property type="project" value="InterPro"/>
</dbReference>
<dbReference type="SUPFAM" id="SSF49562">
    <property type="entry name" value="C2 domain (Calcium/lipid-binding domain, CaLB)"/>
    <property type="match status" value="1"/>
</dbReference>
<dbReference type="PROSITE" id="PS51285">
    <property type="entry name" value="AGC_KINASE_CTER"/>
    <property type="match status" value="1"/>
</dbReference>
<gene>
    <name evidence="24" type="primary">Cbn-pkn-1</name>
    <name evidence="24" type="ORF">CAEBREN_08815</name>
</gene>
<dbReference type="SMART" id="SM00220">
    <property type="entry name" value="S_TKc"/>
    <property type="match status" value="1"/>
</dbReference>
<comment type="subcellular location">
    <subcellularLocation>
        <location evidence="2">Cytoplasm</location>
    </subcellularLocation>
    <subcellularLocation>
        <location evidence="1">Nucleus</location>
    </subcellularLocation>
</comment>
<evidence type="ECO:0000259" key="21">
    <source>
        <dbReference type="PROSITE" id="PS50011"/>
    </source>
</evidence>
<evidence type="ECO:0000256" key="1">
    <source>
        <dbReference type="ARBA" id="ARBA00004123"/>
    </source>
</evidence>
<evidence type="ECO:0000256" key="2">
    <source>
        <dbReference type="ARBA" id="ARBA00004496"/>
    </source>
</evidence>
<evidence type="ECO:0000256" key="19">
    <source>
        <dbReference type="SAM" id="Coils"/>
    </source>
</evidence>
<feature type="compositionally biased region" description="Basic and acidic residues" evidence="20">
    <location>
        <begin position="47"/>
        <end position="59"/>
    </location>
</feature>
<feature type="region of interest" description="Disordered" evidence="20">
    <location>
        <begin position="1"/>
        <end position="80"/>
    </location>
</feature>
<keyword evidence="10 18" id="KW-0547">Nucleotide-binding</keyword>
<dbReference type="Pfam" id="PF00433">
    <property type="entry name" value="Pkinase_C"/>
    <property type="match status" value="1"/>
</dbReference>
<feature type="domain" description="REM-1" evidence="23">
    <location>
        <begin position="284"/>
        <end position="359"/>
    </location>
</feature>
<dbReference type="SUPFAM" id="SSF56112">
    <property type="entry name" value="Protein kinase-like (PK-like)"/>
    <property type="match status" value="1"/>
</dbReference>
<dbReference type="InterPro" id="IPR011009">
    <property type="entry name" value="Kinase-like_dom_sf"/>
</dbReference>
<dbReference type="FunCoup" id="G0MHQ3">
    <property type="interactions" value="2571"/>
</dbReference>
<dbReference type="Pfam" id="PF02185">
    <property type="entry name" value="HR1"/>
    <property type="match status" value="1"/>
</dbReference>
<dbReference type="Pfam" id="PF00069">
    <property type="entry name" value="Pkinase"/>
    <property type="match status" value="1"/>
</dbReference>
<dbReference type="PROSITE" id="PS51860">
    <property type="entry name" value="REM_1"/>
    <property type="match status" value="1"/>
</dbReference>
<evidence type="ECO:0000256" key="13">
    <source>
        <dbReference type="ARBA" id="ARBA00023054"/>
    </source>
</evidence>
<dbReference type="InterPro" id="IPR017441">
    <property type="entry name" value="Protein_kinase_ATP_BS"/>
</dbReference>
<keyword evidence="6" id="KW-0723">Serine/threonine-protein kinase</keyword>
<dbReference type="PANTHER" id="PTHR24351">
    <property type="entry name" value="RIBOSOMAL PROTEIN S6 KINASE"/>
    <property type="match status" value="1"/>
</dbReference>
<dbReference type="GO" id="GO:0005634">
    <property type="term" value="C:nucleus"/>
    <property type="evidence" value="ECO:0007669"/>
    <property type="project" value="UniProtKB-SubCell"/>
</dbReference>
<dbReference type="HOGENOM" id="CLU_000288_132_0_1"/>
<dbReference type="PROSITE" id="PS00107">
    <property type="entry name" value="PROTEIN_KINASE_ATP"/>
    <property type="match status" value="1"/>
</dbReference>
<dbReference type="Gene3D" id="3.30.200.20">
    <property type="entry name" value="Phosphorylase Kinase, domain 1"/>
    <property type="match status" value="1"/>
</dbReference>
<evidence type="ECO:0000256" key="6">
    <source>
        <dbReference type="ARBA" id="ARBA00022527"/>
    </source>
</evidence>
<evidence type="ECO:0000256" key="4">
    <source>
        <dbReference type="ARBA" id="ARBA00012429"/>
    </source>
</evidence>
<dbReference type="OMA" id="ECIPEIA"/>
<evidence type="ECO:0000256" key="16">
    <source>
        <dbReference type="ARBA" id="ARBA00047470"/>
    </source>
</evidence>
<keyword evidence="8" id="KW-0808">Transferase</keyword>
<evidence type="ECO:0000256" key="17">
    <source>
        <dbReference type="PROSITE-ProRule" id="PRU01207"/>
    </source>
</evidence>
<evidence type="ECO:0000256" key="12">
    <source>
        <dbReference type="ARBA" id="ARBA00022840"/>
    </source>
</evidence>
<feature type="binding site" evidence="18">
    <location>
        <position position="865"/>
    </location>
    <ligand>
        <name>ATP</name>
        <dbReference type="ChEBI" id="CHEBI:30616"/>
    </ligand>
</feature>
<proteinExistence type="inferred from homology"/>
<evidence type="ECO:0000259" key="22">
    <source>
        <dbReference type="PROSITE" id="PS51285"/>
    </source>
</evidence>
<evidence type="ECO:0000256" key="8">
    <source>
        <dbReference type="ARBA" id="ARBA00022679"/>
    </source>
</evidence>
<evidence type="ECO:0000256" key="5">
    <source>
        <dbReference type="ARBA" id="ARBA00022490"/>
    </source>
</evidence>
<comment type="similarity">
    <text evidence="3">Belongs to the protein kinase superfamily. AGC Ser/Thr protein kinase family. PKC subfamily.</text>
</comment>
<dbReference type="FunFam" id="3.30.200.20:FF:000058">
    <property type="entry name" value="Putative serine/threonine-protein kinase N2"/>
    <property type="match status" value="1"/>
</dbReference>
<dbReference type="OrthoDB" id="63267at2759"/>
<keyword evidence="12 18" id="KW-0067">ATP-binding</keyword>
<evidence type="ECO:0000313" key="24">
    <source>
        <dbReference type="EMBL" id="EGT59400.1"/>
    </source>
</evidence>
<dbReference type="PROSITE" id="PS00108">
    <property type="entry name" value="PROTEIN_KINASE_ST"/>
    <property type="match status" value="1"/>
</dbReference>
<dbReference type="InterPro" id="IPR000719">
    <property type="entry name" value="Prot_kinase_dom"/>
</dbReference>
<keyword evidence="5" id="KW-0963">Cytoplasm</keyword>
<protein>
    <recommendedName>
        <fullName evidence="4">protein kinase C</fullName>
        <ecNumber evidence="4">2.7.11.13</ecNumber>
    </recommendedName>
</protein>
<dbReference type="InParanoid" id="G0MHQ3"/>
<sequence>MDYHSNGNGTNGTNGSSRNGSSSDDLPSTPTPGNNGFSANEPTRYPHYLDRCRENERTPRARKRRSQTPLPTTPRARPSSIITACANSPVVSFSRGLLRASRKKIRPLFSSSTPDYKSETFFHFDSPKIYNDSGPDANHNYYPDSPFFGPILRPTAHDNNSPLERPEGYASTLDLTPSTYWETAPAEMVELADKYNFSIDEGSSIQKEALELRTVIRKDLMKKLKIKSGYSRIKSITSDRRQSEFLRYELADLNEQIADLQEDLQALEMYNSGAFDEDVRYMENLEDCDLENGPPSKLAILQLELEKEQKVRRGLEQFLRGTSDKSKGLGDSQHLLEDSRAKISMLRMQIERLSQESPAADGEEKSKIELAIEDLVIRFHKEKLIMDGSRNMIHILRSQKKFDNKAVEEAMSSLVLASEKSDLIKMAILKYASSLPITHYNRVTLIREVTMGNIPQPQDLDVERNSPGTEGGGLPVVPNANALVTRRSSYMPHSLQISGSLEVTINGCSQVHNTSFERRIRKECPGMAGYTSVYGFDTTGKKKKNVKGPQSYEEMFCVLRIDNRFIGSSELKKVVDLNWDQTFTVTLDRSRELQIELFYHDNRSMVGFAAVKLSNLIETSSKVGIMVPVEPQGNVFVQFKYLNPVVSRKPKLERQRRLFRVKESNEGARQKLGVFAFSRLIKSRGNEPNEKFAAFTGFTPAASMSSHQQQGSSTPGPSTSSRTPTSSAPSTSNSLFDKGFNPRKSAKKREAKEAAAAAASTTPPASTSSVAGPSSAPSTSTTPSYLMQSPNNLRTPAVEENESDISYDDTPSPSEGPRHFGYFCTINGAPLAVDQFRLISVLGRGHFGKVILSQHTPTRNYYALKVLKKGDILGRDEVESLMVEKRIFECSSRARHPFLVNLFGCFQTPEHVFFCMEYSMGGDLMRHIHDDVFDEVRGCFYAACVVLGLDFLHKHNIIYRDIKLDNLLLDRAGYVKIADFGLCKENMGPFEKTSTFCGTPEFLAPEVLSDSSYTRAIDWWGLGVLIFEMLVGEPPFSGDDEEEIFDSIISEDVRYPRFLSVESIAIMRRLLRKVPEKRLGYGERDAEDIKVQRFFRHISWEWDKLQNREIVPPFQPKLRNPEDVSNFDLEFTQERARFSSASSTRPITEADQRLFNNFDFSIIQ</sequence>
<evidence type="ECO:0000256" key="10">
    <source>
        <dbReference type="ARBA" id="ARBA00022741"/>
    </source>
</evidence>
<dbReference type="SMART" id="SM00742">
    <property type="entry name" value="Hr1"/>
    <property type="match status" value="2"/>
</dbReference>
<keyword evidence="7" id="KW-0597">Phosphoprotein</keyword>
<keyword evidence="14" id="KW-0539">Nucleus</keyword>
<feature type="domain" description="Protein kinase" evidence="21">
    <location>
        <begin position="836"/>
        <end position="1095"/>
    </location>
</feature>
<evidence type="ECO:0000256" key="14">
    <source>
        <dbReference type="ARBA" id="ARBA00023242"/>
    </source>
</evidence>
<evidence type="ECO:0000259" key="23">
    <source>
        <dbReference type="PROSITE" id="PS51860"/>
    </source>
</evidence>
<reference evidence="25" key="1">
    <citation type="submission" date="2011-07" db="EMBL/GenBank/DDBJ databases">
        <authorList>
            <consortium name="Caenorhabditis brenneri Sequencing and Analysis Consortium"/>
            <person name="Wilson R.K."/>
        </authorList>
    </citation>
    <scope>NUCLEOTIDE SEQUENCE [LARGE SCALE GENOMIC DNA]</scope>
    <source>
        <strain evidence="25">PB2801</strain>
    </source>
</reference>
<dbReference type="eggNOG" id="KOG0694">
    <property type="taxonomic scope" value="Eukaryota"/>
</dbReference>
<dbReference type="Gene3D" id="1.10.510.10">
    <property type="entry name" value="Transferase(Phosphotransferase) domain 1"/>
    <property type="match status" value="1"/>
</dbReference>
<feature type="coiled-coil region" evidence="19">
    <location>
        <begin position="243"/>
        <end position="270"/>
    </location>
</feature>
<comment type="catalytic activity">
    <reaction evidence="16">
        <text>L-seryl-[protein] + ATP = O-phospho-L-seryl-[protein] + ADP + H(+)</text>
        <dbReference type="Rhea" id="RHEA:17989"/>
        <dbReference type="Rhea" id="RHEA-COMP:9863"/>
        <dbReference type="Rhea" id="RHEA-COMP:11604"/>
        <dbReference type="ChEBI" id="CHEBI:15378"/>
        <dbReference type="ChEBI" id="CHEBI:29999"/>
        <dbReference type="ChEBI" id="CHEBI:30616"/>
        <dbReference type="ChEBI" id="CHEBI:83421"/>
        <dbReference type="ChEBI" id="CHEBI:456216"/>
        <dbReference type="EC" id="2.7.11.13"/>
    </reaction>
</comment>
<dbReference type="GO" id="GO:0007165">
    <property type="term" value="P:signal transduction"/>
    <property type="evidence" value="ECO:0007669"/>
    <property type="project" value="InterPro"/>
</dbReference>
<feature type="compositionally biased region" description="Low complexity" evidence="20">
    <location>
        <begin position="1"/>
        <end position="32"/>
    </location>
</feature>